<reference evidence="2 3" key="1">
    <citation type="submission" date="2019-01" db="EMBL/GenBank/DDBJ databases">
        <title>High-quality-draft genome sequences of five non-tuberculosis mycobacteriaceae isolated from a nosocomial environment.</title>
        <authorList>
            <person name="Tiago I."/>
            <person name="Alarico S."/>
            <person name="Pereira S.G."/>
            <person name="Coelho C."/>
            <person name="Maranha A."/>
            <person name="Empadinhas N."/>
        </authorList>
    </citation>
    <scope>NUCLEOTIDE SEQUENCE [LARGE SCALE GENOMIC DNA]</scope>
    <source>
        <strain evidence="2 3">24AIII</strain>
    </source>
</reference>
<protein>
    <submittedName>
        <fullName evidence="2">Uncharacterized protein</fullName>
    </submittedName>
</protein>
<dbReference type="EMBL" id="SDLO01000037">
    <property type="protein sequence ID" value="TDK84587.1"/>
    <property type="molecule type" value="Genomic_DNA"/>
</dbReference>
<dbReference type="Proteomes" id="UP000294929">
    <property type="component" value="Unassembled WGS sequence"/>
</dbReference>
<comment type="caution">
    <text evidence="2">The sequence shown here is derived from an EMBL/GenBank/DDBJ whole genome shotgun (WGS) entry which is preliminary data.</text>
</comment>
<evidence type="ECO:0000313" key="2">
    <source>
        <dbReference type="EMBL" id="TDK84587.1"/>
    </source>
</evidence>
<dbReference type="AlphaFoldDB" id="A0A4R5W7K7"/>
<sequence length="92" mass="8649">MGELHVDVDGLRSGAASSGALAAGLTAGADAGTPGATHASVAGVAAMDAAIAATATRYSDRITGQADALTSGATGYQETDEGGGRAVTAVSV</sequence>
<organism evidence="2 3">
    <name type="scientific">Mycolicibacterium mucogenicum</name>
    <name type="common">Mycobacterium mucogenicum</name>
    <dbReference type="NCBI Taxonomy" id="56689"/>
    <lineage>
        <taxon>Bacteria</taxon>
        <taxon>Bacillati</taxon>
        <taxon>Actinomycetota</taxon>
        <taxon>Actinomycetes</taxon>
        <taxon>Mycobacteriales</taxon>
        <taxon>Mycobacteriaceae</taxon>
        <taxon>Mycolicibacterium</taxon>
    </lineage>
</organism>
<dbReference type="RefSeq" id="WP_133428370.1">
    <property type="nucleotide sequence ID" value="NZ_SDLO01000037.1"/>
</dbReference>
<evidence type="ECO:0000256" key="1">
    <source>
        <dbReference type="SAM" id="MobiDB-lite"/>
    </source>
</evidence>
<proteinExistence type="predicted"/>
<evidence type="ECO:0000313" key="3">
    <source>
        <dbReference type="Proteomes" id="UP000294929"/>
    </source>
</evidence>
<accession>A0A4R5W7K7</accession>
<gene>
    <name evidence="2" type="ORF">EUA03_25885</name>
</gene>
<feature type="region of interest" description="Disordered" evidence="1">
    <location>
        <begin position="72"/>
        <end position="92"/>
    </location>
</feature>
<name>A0A4R5W7K7_MYCMU</name>